<dbReference type="AlphaFoldDB" id="A0A291GAR5"/>
<keyword evidence="1" id="KW-0732">Signal</keyword>
<dbReference type="EMBL" id="CP022196">
    <property type="protein sequence ID" value="ATG47499.1"/>
    <property type="molecule type" value="Genomic_DNA"/>
</dbReference>
<sequence length="175" mass="19401">MSRKSPPLRLALVLMSALLSACQMSAPDTEILRAADTPGAPPGADPEACYARHVTPAIIETVTEHVMVQPPQIDSSGAVAYPAVYRTETRQEIVRERKELWFETLCREDWTPEFIASVQRALLVRGYFQGAVNGKMDHATRRAIRAYQLEQGVDSEVLSIAAARQLGLKEVPREE</sequence>
<gene>
    <name evidence="3" type="ORF">CEW89_07885</name>
</gene>
<evidence type="ECO:0000313" key="3">
    <source>
        <dbReference type="EMBL" id="ATG47499.1"/>
    </source>
</evidence>
<evidence type="ECO:0000259" key="2">
    <source>
        <dbReference type="Pfam" id="PF01471"/>
    </source>
</evidence>
<protein>
    <recommendedName>
        <fullName evidence="2">Peptidoglycan binding-like domain-containing protein</fullName>
    </recommendedName>
</protein>
<dbReference type="STRING" id="1758178.GCA_001550095_00226"/>
<evidence type="ECO:0000313" key="4">
    <source>
        <dbReference type="Proteomes" id="UP000217935"/>
    </source>
</evidence>
<dbReference type="InterPro" id="IPR036366">
    <property type="entry name" value="PGBDSf"/>
</dbReference>
<feature type="domain" description="Peptidoglycan binding-like" evidence="2">
    <location>
        <begin position="115"/>
        <end position="152"/>
    </location>
</feature>
<dbReference type="RefSeq" id="WP_096805506.1">
    <property type="nucleotide sequence ID" value="NZ_CP022196.1"/>
</dbReference>
<dbReference type="PROSITE" id="PS51257">
    <property type="entry name" value="PROKAR_LIPOPROTEIN"/>
    <property type="match status" value="1"/>
</dbReference>
<evidence type="ECO:0000256" key="1">
    <source>
        <dbReference type="SAM" id="SignalP"/>
    </source>
</evidence>
<dbReference type="KEGG" id="ceh:CEW89_07885"/>
<dbReference type="Pfam" id="PF01471">
    <property type="entry name" value="PG_binding_1"/>
    <property type="match status" value="1"/>
</dbReference>
<keyword evidence="4" id="KW-1185">Reference proteome</keyword>
<feature type="chain" id="PRO_5012651711" description="Peptidoglycan binding-like domain-containing protein" evidence="1">
    <location>
        <begin position="26"/>
        <end position="175"/>
    </location>
</feature>
<accession>A0A291GAR5</accession>
<dbReference type="Gene3D" id="1.10.101.10">
    <property type="entry name" value="PGBD-like superfamily/PGBD"/>
    <property type="match status" value="1"/>
</dbReference>
<feature type="signal peptide" evidence="1">
    <location>
        <begin position="1"/>
        <end position="25"/>
    </location>
</feature>
<dbReference type="OrthoDB" id="7861420at2"/>
<dbReference type="InterPro" id="IPR036365">
    <property type="entry name" value="PGBD-like_sf"/>
</dbReference>
<organism evidence="3 4">
    <name type="scientific">Celeribacter ethanolicus</name>
    <dbReference type="NCBI Taxonomy" id="1758178"/>
    <lineage>
        <taxon>Bacteria</taxon>
        <taxon>Pseudomonadati</taxon>
        <taxon>Pseudomonadota</taxon>
        <taxon>Alphaproteobacteria</taxon>
        <taxon>Rhodobacterales</taxon>
        <taxon>Roseobacteraceae</taxon>
        <taxon>Celeribacter</taxon>
    </lineage>
</organism>
<proteinExistence type="predicted"/>
<dbReference type="InterPro" id="IPR002477">
    <property type="entry name" value="Peptidoglycan-bd-like"/>
</dbReference>
<dbReference type="SUPFAM" id="SSF47090">
    <property type="entry name" value="PGBD-like"/>
    <property type="match status" value="1"/>
</dbReference>
<reference evidence="3 4" key="1">
    <citation type="submission" date="2017-06" db="EMBL/GenBank/DDBJ databases">
        <title>Celeribacter sp. TSPH2 complete genome sequence.</title>
        <authorList>
            <person name="Woo J.-H."/>
            <person name="Kim H.-S."/>
        </authorList>
    </citation>
    <scope>NUCLEOTIDE SEQUENCE [LARGE SCALE GENOMIC DNA]</scope>
    <source>
        <strain evidence="3 4">TSPH2</strain>
    </source>
</reference>
<dbReference type="Proteomes" id="UP000217935">
    <property type="component" value="Chromosome"/>
</dbReference>
<name>A0A291GAR5_9RHOB</name>